<feature type="signal peptide" evidence="3">
    <location>
        <begin position="1"/>
        <end position="19"/>
    </location>
</feature>
<feature type="compositionally biased region" description="Basic and acidic residues" evidence="1">
    <location>
        <begin position="137"/>
        <end position="149"/>
    </location>
</feature>
<feature type="region of interest" description="Disordered" evidence="1">
    <location>
        <begin position="22"/>
        <end position="149"/>
    </location>
</feature>
<feature type="compositionally biased region" description="Basic and acidic residues" evidence="1">
    <location>
        <begin position="71"/>
        <end position="85"/>
    </location>
</feature>
<feature type="chain" id="PRO_5043322009" evidence="3">
    <location>
        <begin position="20"/>
        <end position="346"/>
    </location>
</feature>
<feature type="compositionally biased region" description="Basic and acidic residues" evidence="1">
    <location>
        <begin position="46"/>
        <end position="64"/>
    </location>
</feature>
<evidence type="ECO:0000313" key="5">
    <source>
        <dbReference type="Proteomes" id="UP000749559"/>
    </source>
</evidence>
<evidence type="ECO:0000313" key="4">
    <source>
        <dbReference type="EMBL" id="CAH1779473.1"/>
    </source>
</evidence>
<accession>A0A8J1XTK5</accession>
<protein>
    <submittedName>
        <fullName evidence="4">Uncharacterized protein</fullName>
    </submittedName>
</protein>
<comment type="caution">
    <text evidence="4">The sequence shown here is derived from an EMBL/GenBank/DDBJ whole genome shotgun (WGS) entry which is preliminary data.</text>
</comment>
<proteinExistence type="predicted"/>
<dbReference type="AlphaFoldDB" id="A0A8J1XTK5"/>
<keyword evidence="3" id="KW-0732">Signal</keyword>
<keyword evidence="2" id="KW-1133">Transmembrane helix</keyword>
<sequence>MMLRCLVAVCLLALVASQAREEFGRRRKGEHGFPKGSSSESSSHGSDSKTSEESSELDKWERKPPGHPRWGKKDGDDWESHEVGRRPGGHSHGGHSEHRGHGGHGGHSSHGPHGKRPPHHEDRPMTKPSKGPNSESMKSKMDSEADDLESRIEKLEENDALVQLRLDADFDSITGKAYAFKVAMKKQLSRETGWPQENIIVSSVEPGSIIINFEIKDNYDCNVHSGMEDLKRKLDAKSLTFIFEGRSMSVLDYEMWVNDKPSMFHHKKWKKFAVIGGAVGLVVVVASLILACVIMFKASKKRRFHNKRDLVKQDILANSFDNEIYGKLPEKVKFDDIASIKSDATA</sequence>
<keyword evidence="2" id="KW-0472">Membrane</keyword>
<feature type="transmembrane region" description="Helical" evidence="2">
    <location>
        <begin position="272"/>
        <end position="296"/>
    </location>
</feature>
<name>A0A8J1XTK5_OWEFU</name>
<evidence type="ECO:0000256" key="1">
    <source>
        <dbReference type="SAM" id="MobiDB-lite"/>
    </source>
</evidence>
<gene>
    <name evidence="4" type="ORF">OFUS_LOCUS6279</name>
</gene>
<keyword evidence="2" id="KW-0812">Transmembrane</keyword>
<dbReference type="Proteomes" id="UP000749559">
    <property type="component" value="Unassembled WGS sequence"/>
</dbReference>
<evidence type="ECO:0000256" key="2">
    <source>
        <dbReference type="SAM" id="Phobius"/>
    </source>
</evidence>
<evidence type="ECO:0000256" key="3">
    <source>
        <dbReference type="SAM" id="SignalP"/>
    </source>
</evidence>
<organism evidence="4 5">
    <name type="scientific">Owenia fusiformis</name>
    <name type="common">Polychaete worm</name>
    <dbReference type="NCBI Taxonomy" id="6347"/>
    <lineage>
        <taxon>Eukaryota</taxon>
        <taxon>Metazoa</taxon>
        <taxon>Spiralia</taxon>
        <taxon>Lophotrochozoa</taxon>
        <taxon>Annelida</taxon>
        <taxon>Polychaeta</taxon>
        <taxon>Sedentaria</taxon>
        <taxon>Canalipalpata</taxon>
        <taxon>Sabellida</taxon>
        <taxon>Oweniida</taxon>
        <taxon>Oweniidae</taxon>
        <taxon>Owenia</taxon>
    </lineage>
</organism>
<dbReference type="EMBL" id="CAIIXF020000003">
    <property type="protein sequence ID" value="CAH1779473.1"/>
    <property type="molecule type" value="Genomic_DNA"/>
</dbReference>
<reference evidence="4" key="1">
    <citation type="submission" date="2022-03" db="EMBL/GenBank/DDBJ databases">
        <authorList>
            <person name="Martin C."/>
        </authorList>
    </citation>
    <scope>NUCLEOTIDE SEQUENCE</scope>
</reference>
<keyword evidence="5" id="KW-1185">Reference proteome</keyword>